<protein>
    <recommendedName>
        <fullName evidence="1">Condensin-2 complex subunit H2 C-terminal domain-containing protein</fullName>
    </recommendedName>
</protein>
<dbReference type="Proteomes" id="UP000008312">
    <property type="component" value="Unassembled WGS sequence"/>
</dbReference>
<dbReference type="OrthoDB" id="10038475at2759"/>
<dbReference type="InParanoid" id="D8M4F9"/>
<evidence type="ECO:0000259" key="1">
    <source>
        <dbReference type="Pfam" id="PF16858"/>
    </source>
</evidence>
<dbReference type="Pfam" id="PF16858">
    <property type="entry name" value="CNDH2_C"/>
    <property type="match status" value="1"/>
</dbReference>
<proteinExistence type="predicted"/>
<dbReference type="RefSeq" id="XP_012896996.1">
    <property type="nucleotide sequence ID" value="XM_013041542.1"/>
</dbReference>
<accession>D8M4F9</accession>
<dbReference type="InterPro" id="IPR031737">
    <property type="entry name" value="CNDH2_C"/>
</dbReference>
<keyword evidence="3" id="KW-1185">Reference proteome</keyword>
<feature type="domain" description="Condensin-2 complex subunit H2 C-terminal" evidence="1">
    <location>
        <begin position="10"/>
        <end position="126"/>
    </location>
</feature>
<dbReference type="GO" id="GO:0005634">
    <property type="term" value="C:nucleus"/>
    <property type="evidence" value="ECO:0007669"/>
    <property type="project" value="TreeGrafter"/>
</dbReference>
<reference evidence="2" key="1">
    <citation type="submission" date="2010-02" db="EMBL/GenBank/DDBJ databases">
        <title>Sequencing and annotation of the Blastocystis hominis genome.</title>
        <authorList>
            <person name="Wincker P."/>
        </authorList>
    </citation>
    <scope>NUCLEOTIDE SEQUENCE</scope>
    <source>
        <strain evidence="2">Singapore isolate B</strain>
    </source>
</reference>
<gene>
    <name evidence="2" type="ORF">GSBLH_T00006535001</name>
</gene>
<dbReference type="PANTHER" id="PTHR14324:SF3">
    <property type="entry name" value="CONDENSIN-2 COMPLEX SUBUNIT H2"/>
    <property type="match status" value="1"/>
</dbReference>
<dbReference type="AlphaFoldDB" id="D8M4F9"/>
<dbReference type="GO" id="GO:0010032">
    <property type="term" value="P:meiotic chromosome condensation"/>
    <property type="evidence" value="ECO:0007669"/>
    <property type="project" value="TreeGrafter"/>
</dbReference>
<dbReference type="InterPro" id="IPR031739">
    <property type="entry name" value="Ncaph2"/>
</dbReference>
<dbReference type="GO" id="GO:0000796">
    <property type="term" value="C:condensin complex"/>
    <property type="evidence" value="ECO:0007669"/>
    <property type="project" value="TreeGrafter"/>
</dbReference>
<name>D8M4F9_BLAHO</name>
<sequence length="130" mass="15200">MTMMDGGYVSYEDLCRQHMEAFMNGVEKFTRETKLGKRVAEWETKIVPVLEEQDRREEFDIHKNSEELIEELNAKDKKEASVAELSKQRKPYEVSRMFVSLLQMANDGTILIQNKGEMGNVETRLMNHKL</sequence>
<dbReference type="EMBL" id="FN668653">
    <property type="protein sequence ID" value="CBK22948.2"/>
    <property type="molecule type" value="Genomic_DNA"/>
</dbReference>
<evidence type="ECO:0000313" key="3">
    <source>
        <dbReference type="Proteomes" id="UP000008312"/>
    </source>
</evidence>
<evidence type="ECO:0000313" key="2">
    <source>
        <dbReference type="EMBL" id="CBK22948.2"/>
    </source>
</evidence>
<dbReference type="GO" id="GO:0051306">
    <property type="term" value="P:mitotic sister chromatid separation"/>
    <property type="evidence" value="ECO:0007669"/>
    <property type="project" value="TreeGrafter"/>
</dbReference>
<dbReference type="PANTHER" id="PTHR14324">
    <property type="entry name" value="CONDENSIN-2 COMPLEX SUBUNIT H2"/>
    <property type="match status" value="1"/>
</dbReference>
<organism evidence="2">
    <name type="scientific">Blastocystis hominis</name>
    <dbReference type="NCBI Taxonomy" id="12968"/>
    <lineage>
        <taxon>Eukaryota</taxon>
        <taxon>Sar</taxon>
        <taxon>Stramenopiles</taxon>
        <taxon>Bigyra</taxon>
        <taxon>Opalozoa</taxon>
        <taxon>Opalinata</taxon>
        <taxon>Blastocystidae</taxon>
        <taxon>Blastocystis</taxon>
    </lineage>
</organism>
<dbReference type="GO" id="GO:0003682">
    <property type="term" value="F:chromatin binding"/>
    <property type="evidence" value="ECO:0007669"/>
    <property type="project" value="TreeGrafter"/>
</dbReference>
<dbReference type="GeneID" id="24922659"/>